<accession>A0A318RJ46</accession>
<keyword evidence="1" id="KW-1133">Transmembrane helix</keyword>
<organism evidence="2 3">
    <name type="scientific">Williamsia limnetica</name>
    <dbReference type="NCBI Taxonomy" id="882452"/>
    <lineage>
        <taxon>Bacteria</taxon>
        <taxon>Bacillati</taxon>
        <taxon>Actinomycetota</taxon>
        <taxon>Actinomycetes</taxon>
        <taxon>Mycobacteriales</taxon>
        <taxon>Nocardiaceae</taxon>
        <taxon>Williamsia</taxon>
    </lineage>
</organism>
<dbReference type="EMBL" id="QJSP01000016">
    <property type="protein sequence ID" value="PYE13577.1"/>
    <property type="molecule type" value="Genomic_DNA"/>
</dbReference>
<comment type="caution">
    <text evidence="2">The sequence shown here is derived from an EMBL/GenBank/DDBJ whole genome shotgun (WGS) entry which is preliminary data.</text>
</comment>
<dbReference type="RefSeq" id="WP_110471947.1">
    <property type="nucleotide sequence ID" value="NZ_QJSP01000016.1"/>
</dbReference>
<gene>
    <name evidence="2" type="ORF">DFR67_116131</name>
</gene>
<evidence type="ECO:0000313" key="2">
    <source>
        <dbReference type="EMBL" id="PYE13577.1"/>
    </source>
</evidence>
<feature type="transmembrane region" description="Helical" evidence="1">
    <location>
        <begin position="44"/>
        <end position="62"/>
    </location>
</feature>
<evidence type="ECO:0008006" key="4">
    <source>
        <dbReference type="Google" id="ProtNLM"/>
    </source>
</evidence>
<keyword evidence="1" id="KW-0812">Transmembrane</keyword>
<protein>
    <recommendedName>
        <fullName evidence="4">DUF3325 domain-containing protein</fullName>
    </recommendedName>
</protein>
<dbReference type="Proteomes" id="UP000247591">
    <property type="component" value="Unassembled WGS sequence"/>
</dbReference>
<dbReference type="AlphaFoldDB" id="A0A318RJ46"/>
<feature type="transmembrane region" description="Helical" evidence="1">
    <location>
        <begin position="6"/>
        <end position="24"/>
    </location>
</feature>
<feature type="transmembrane region" description="Helical" evidence="1">
    <location>
        <begin position="68"/>
        <end position="87"/>
    </location>
</feature>
<reference evidence="2 3" key="1">
    <citation type="submission" date="2018-06" db="EMBL/GenBank/DDBJ databases">
        <title>Genomic Encyclopedia of Type Strains, Phase IV (KMG-IV): sequencing the most valuable type-strain genomes for metagenomic binning, comparative biology and taxonomic classification.</title>
        <authorList>
            <person name="Goeker M."/>
        </authorList>
    </citation>
    <scope>NUCLEOTIDE SEQUENCE [LARGE SCALE GENOMIC DNA]</scope>
    <source>
        <strain evidence="2 3">DSM 45521</strain>
    </source>
</reference>
<name>A0A318RJ46_WILLI</name>
<sequence>MATAANILLITACIFLVIAALSTYTLTQRHRNNSSGVLELRTRALITGIAALALALLGGTINNGDTELWFGAAVIMVISLATIARAGTYQMGLPPLRLTGG</sequence>
<keyword evidence="1" id="KW-0472">Membrane</keyword>
<keyword evidence="3" id="KW-1185">Reference proteome</keyword>
<proteinExistence type="predicted"/>
<evidence type="ECO:0000256" key="1">
    <source>
        <dbReference type="SAM" id="Phobius"/>
    </source>
</evidence>
<evidence type="ECO:0000313" key="3">
    <source>
        <dbReference type="Proteomes" id="UP000247591"/>
    </source>
</evidence>